<dbReference type="InterPro" id="IPR036388">
    <property type="entry name" value="WH-like_DNA-bd_sf"/>
</dbReference>
<dbReference type="AlphaFoldDB" id="A0A163YGW7"/>
<dbReference type="GO" id="GO:0006351">
    <property type="term" value="P:DNA-templated transcription"/>
    <property type="evidence" value="ECO:0007669"/>
    <property type="project" value="InterPro"/>
</dbReference>
<feature type="domain" description="Transcriptional repressor PaaX-like central Cas2-like" evidence="3">
    <location>
        <begin position="88"/>
        <end position="169"/>
    </location>
</feature>
<dbReference type="RefSeq" id="WP_066251023.1">
    <property type="nucleotide sequence ID" value="NZ_CP017703.1"/>
</dbReference>
<gene>
    <name evidence="4" type="ORF">AP3564_11240</name>
</gene>
<dbReference type="InterPro" id="IPR013225">
    <property type="entry name" value="PaaX_C"/>
</dbReference>
<dbReference type="InterPro" id="IPR036390">
    <property type="entry name" value="WH_DNA-bd_sf"/>
</dbReference>
<proteinExistence type="predicted"/>
<dbReference type="Pfam" id="PF20803">
    <property type="entry name" value="PaaX_M"/>
    <property type="match status" value="1"/>
</dbReference>
<dbReference type="GeneID" id="301125597"/>
<dbReference type="Pfam" id="PF08223">
    <property type="entry name" value="PaaX_C"/>
    <property type="match status" value="1"/>
</dbReference>
<evidence type="ECO:0000259" key="2">
    <source>
        <dbReference type="Pfam" id="PF08223"/>
    </source>
</evidence>
<dbReference type="InterPro" id="IPR011965">
    <property type="entry name" value="PaaX_trns_reg"/>
</dbReference>
<evidence type="ECO:0000313" key="5">
    <source>
        <dbReference type="Proteomes" id="UP000214606"/>
    </source>
</evidence>
<dbReference type="PANTHER" id="PTHR30319">
    <property type="entry name" value="PHENYLACETIC ACID REGULATOR-RELATED TRANSCRIPTIONAL REPRESSOR"/>
    <property type="match status" value="1"/>
</dbReference>
<dbReference type="SUPFAM" id="SSF46785">
    <property type="entry name" value="Winged helix' DNA-binding domain"/>
    <property type="match status" value="1"/>
</dbReference>
<dbReference type="InterPro" id="IPR012906">
    <property type="entry name" value="PaaX-like_N"/>
</dbReference>
<dbReference type="Gene3D" id="1.20.58.1460">
    <property type="match status" value="1"/>
</dbReference>
<dbReference type="Gene3D" id="1.10.10.10">
    <property type="entry name" value="Winged helix-like DNA-binding domain superfamily/Winged helix DNA-binding domain"/>
    <property type="match status" value="1"/>
</dbReference>
<protein>
    <submittedName>
        <fullName evidence="4">Phenylacetic acid degradation operon negative regulatory protein PaaX</fullName>
    </submittedName>
</protein>
<feature type="domain" description="Transcriptional repressor PaaX-like C-terminal" evidence="2">
    <location>
        <begin position="173"/>
        <end position="265"/>
    </location>
</feature>
<sequence length="291" mass="34666">MKPRSLMFTLFGEYIQHYSTEVWIGSLIQMMSHFGISESSIRGATLRMVQQGFFKVRKIGNKSYYSLTNKGKRTMMDGFARVYSMRNYKWDGNWRILTYSVPEEKRELRNQIRKELSLMGFGLISHGTWASPNPIEDRVMEFIKDYHLEPYVILFTSSSVVSHDNHELIHRGWNFDEIAKEYESFIDQYRQKYDDFKERIWNNELSDQECFIERTKLVHEYRSFFFIDPGFPNDLLPADWSGLKARELFFNVHQLLSVPAIRYFETLFEKAPDCELEANRDRAINPFMDIV</sequence>
<reference evidence="4 5" key="1">
    <citation type="submission" date="2016-10" db="EMBL/GenBank/DDBJ databases">
        <title>The whole genome sequencing and assembly of Aeribacillus pallidus KCTC3564 strain.</title>
        <authorList>
            <person name="Lee Y.-J."/>
            <person name="Park M.-K."/>
            <person name="Yi H."/>
            <person name="Bahn Y.-S."/>
            <person name="Kim J.F."/>
            <person name="Lee D.-W."/>
        </authorList>
    </citation>
    <scope>NUCLEOTIDE SEQUENCE [LARGE SCALE GENOMIC DNA]</scope>
    <source>
        <strain evidence="4 5">KCTC3564</strain>
    </source>
</reference>
<dbReference type="PANTHER" id="PTHR30319:SF1">
    <property type="entry name" value="TRANSCRIPTIONAL REPRESSOR PAAX"/>
    <property type="match status" value="1"/>
</dbReference>
<organism evidence="4 5">
    <name type="scientific">Aeribacillus pallidus</name>
    <dbReference type="NCBI Taxonomy" id="33936"/>
    <lineage>
        <taxon>Bacteria</taxon>
        <taxon>Bacillati</taxon>
        <taxon>Bacillota</taxon>
        <taxon>Bacilli</taxon>
        <taxon>Bacillales</taxon>
        <taxon>Bacillaceae</taxon>
        <taxon>Aeribacillus</taxon>
    </lineage>
</organism>
<dbReference type="Gene3D" id="3.30.70.2650">
    <property type="match status" value="1"/>
</dbReference>
<evidence type="ECO:0000313" key="4">
    <source>
        <dbReference type="EMBL" id="ASS90717.1"/>
    </source>
</evidence>
<dbReference type="InterPro" id="IPR048846">
    <property type="entry name" value="PaaX-like_central"/>
</dbReference>
<evidence type="ECO:0000259" key="3">
    <source>
        <dbReference type="Pfam" id="PF20803"/>
    </source>
</evidence>
<name>A0A163YGW7_9BACI</name>
<dbReference type="PIRSF" id="PIRSF020623">
    <property type="entry name" value="PaaX"/>
    <property type="match status" value="1"/>
</dbReference>
<evidence type="ECO:0000259" key="1">
    <source>
        <dbReference type="Pfam" id="PF07848"/>
    </source>
</evidence>
<dbReference type="KEGG" id="apak:AP3564_11240"/>
<dbReference type="EMBL" id="CP017703">
    <property type="protein sequence ID" value="ASS90717.1"/>
    <property type="molecule type" value="Genomic_DNA"/>
</dbReference>
<feature type="domain" description="Transcriptional repressor PaaX-like N-terminal" evidence="1">
    <location>
        <begin position="3"/>
        <end position="71"/>
    </location>
</feature>
<accession>A0A163YGW7</accession>
<dbReference type="Pfam" id="PF07848">
    <property type="entry name" value="PaaX"/>
    <property type="match status" value="1"/>
</dbReference>
<accession>A0A223E619</accession>
<dbReference type="Proteomes" id="UP000214606">
    <property type="component" value="Chromosome"/>
</dbReference>